<evidence type="ECO:0000256" key="1">
    <source>
        <dbReference type="SAM" id="Coils"/>
    </source>
</evidence>
<reference evidence="3 4" key="1">
    <citation type="submission" date="2024-03" db="EMBL/GenBank/DDBJ databases">
        <title>Novel species of the genus Variovorax.</title>
        <authorList>
            <person name="Liu Q."/>
            <person name="Xin Y.-H."/>
        </authorList>
    </citation>
    <scope>NUCLEOTIDE SEQUENCE [LARGE SCALE GENOMIC DNA]</scope>
    <source>
        <strain evidence="3 4">KACC 18901</strain>
    </source>
</reference>
<dbReference type="RefSeq" id="WP_340333707.1">
    <property type="nucleotide sequence ID" value="NZ_JBBKZS010000001.1"/>
</dbReference>
<sequence>MTSSSPRHVDGTSRQAEWSPLDAQRSTGAIRTREVEMRESLAAAARERAELQSRIVRAFRDHLDGDGPGPSEQDLMLFAQTAVKEWRLASRFAATRPPLVARRR</sequence>
<keyword evidence="1" id="KW-0175">Coiled coil</keyword>
<evidence type="ECO:0000256" key="2">
    <source>
        <dbReference type="SAM" id="MobiDB-lite"/>
    </source>
</evidence>
<proteinExistence type="predicted"/>
<dbReference type="Proteomes" id="UP001367030">
    <property type="component" value="Unassembled WGS sequence"/>
</dbReference>
<comment type="caution">
    <text evidence="3">The sequence shown here is derived from an EMBL/GenBank/DDBJ whole genome shotgun (WGS) entry which is preliminary data.</text>
</comment>
<name>A0ABU8X1L9_9BURK</name>
<feature type="compositionally biased region" description="Polar residues" evidence="2">
    <location>
        <begin position="1"/>
        <end position="16"/>
    </location>
</feature>
<protein>
    <submittedName>
        <fullName evidence="3">Uncharacterized protein</fullName>
    </submittedName>
</protein>
<evidence type="ECO:0000313" key="4">
    <source>
        <dbReference type="Proteomes" id="UP001367030"/>
    </source>
</evidence>
<feature type="coiled-coil region" evidence="1">
    <location>
        <begin position="34"/>
        <end position="61"/>
    </location>
</feature>
<evidence type="ECO:0000313" key="3">
    <source>
        <dbReference type="EMBL" id="MEJ8853626.1"/>
    </source>
</evidence>
<dbReference type="EMBL" id="JBBKZS010000001">
    <property type="protein sequence ID" value="MEJ8853626.1"/>
    <property type="molecule type" value="Genomic_DNA"/>
</dbReference>
<keyword evidence="4" id="KW-1185">Reference proteome</keyword>
<gene>
    <name evidence="3" type="ORF">WKW79_03555</name>
</gene>
<feature type="region of interest" description="Disordered" evidence="2">
    <location>
        <begin position="1"/>
        <end position="32"/>
    </location>
</feature>
<organism evidence="3 4">
    <name type="scientific">Variovorax robiniae</name>
    <dbReference type="NCBI Taxonomy" id="1836199"/>
    <lineage>
        <taxon>Bacteria</taxon>
        <taxon>Pseudomonadati</taxon>
        <taxon>Pseudomonadota</taxon>
        <taxon>Betaproteobacteria</taxon>
        <taxon>Burkholderiales</taxon>
        <taxon>Comamonadaceae</taxon>
        <taxon>Variovorax</taxon>
    </lineage>
</organism>
<accession>A0ABU8X1L9</accession>